<dbReference type="KEGG" id="noy:EXE57_05790"/>
<reference evidence="1 2" key="1">
    <citation type="submission" date="2019-03" db="EMBL/GenBank/DDBJ databases">
        <title>Three New Species of Nocardioides, Nocardioides euryhalodurans sp. nov., Nocardioides seonyuensis sp. nov. and Nocardioides eburneoflavus sp. nov., Iolated from Soil.</title>
        <authorList>
            <person name="Roh S.G."/>
            <person name="Lee C."/>
            <person name="Kim M.-K."/>
            <person name="Kim S.B."/>
        </authorList>
    </citation>
    <scope>NUCLEOTIDE SEQUENCE [LARGE SCALE GENOMIC DNA]</scope>
    <source>
        <strain evidence="1 2">MMS17-SY117</strain>
    </source>
</reference>
<evidence type="ECO:0008006" key="3">
    <source>
        <dbReference type="Google" id="ProtNLM"/>
    </source>
</evidence>
<keyword evidence="2" id="KW-1185">Reference proteome</keyword>
<name>A0A4P7GJM5_9ACTN</name>
<organism evidence="1 2">
    <name type="scientific">Nocardioides euryhalodurans</name>
    <dbReference type="NCBI Taxonomy" id="2518370"/>
    <lineage>
        <taxon>Bacteria</taxon>
        <taxon>Bacillati</taxon>
        <taxon>Actinomycetota</taxon>
        <taxon>Actinomycetes</taxon>
        <taxon>Propionibacteriales</taxon>
        <taxon>Nocardioidaceae</taxon>
        <taxon>Nocardioides</taxon>
    </lineage>
</organism>
<dbReference type="InterPro" id="IPR019292">
    <property type="entry name" value="McrC"/>
</dbReference>
<evidence type="ECO:0000313" key="1">
    <source>
        <dbReference type="EMBL" id="QBR91841.1"/>
    </source>
</evidence>
<dbReference type="EMBL" id="CP038267">
    <property type="protein sequence ID" value="QBR91841.1"/>
    <property type="molecule type" value="Genomic_DNA"/>
</dbReference>
<dbReference type="PANTHER" id="PTHR38733:SF1">
    <property type="entry name" value="TYPE IV METHYL-DIRECTED RESTRICTION ENZYME ECOKMCRBC"/>
    <property type="match status" value="1"/>
</dbReference>
<dbReference type="OrthoDB" id="5148566at2"/>
<gene>
    <name evidence="1" type="ORF">EXE57_05790</name>
</gene>
<proteinExistence type="predicted"/>
<dbReference type="REBASE" id="310848">
    <property type="entry name" value="Nsp117McrBCP"/>
</dbReference>
<dbReference type="AlphaFoldDB" id="A0A4P7GJM5"/>
<dbReference type="Proteomes" id="UP000294894">
    <property type="component" value="Chromosome"/>
</dbReference>
<accession>A0A4P7GJM5</accession>
<sequence length="468" mass="50605">MPHPRTGPGQRTRHRRRQEVVQVADTLTAPLPIELQEYGAPVVRHAEDLDLRALAEANKRWKRALGLSGDPIRVEDIGDGLVKLRAEAVTGVVRVGGTDIEIAPKFLSAADDSWQTVLWRILTVVEGGHVDDNLTSAHELESLSMPDLLAEMFLASYARGAARGLPRGYLTEQSTGGTLRGSLDLARLGEWVARPWDLPYVADLLTDDTPLARLLRWSAECLAATVIAPGRARAVREIAAGLSHVGRQPPHLLDAQRISLGIQHQGLEAARVVGLLLLEGSGVHHASGDHALSGFLWNSDVIYENYIYWLCQRAASRRGERVNKGAVKFGEVIAGEGSKLETTPDVVFRDAQGTPVAVTDSKYKRLGTRPKAPDTYQVLTAGHVLGCQRISLTYPVAQDREPTVWRVSSALGGKDVELTALPLNLMSLARPEGPQALIDSVVSWLDGDLFATQQSGLDDGAAGADESS</sequence>
<evidence type="ECO:0000313" key="2">
    <source>
        <dbReference type="Proteomes" id="UP000294894"/>
    </source>
</evidence>
<protein>
    <recommendedName>
        <fullName evidence="3">Restriction endonuclease</fullName>
    </recommendedName>
</protein>
<dbReference type="Pfam" id="PF10117">
    <property type="entry name" value="McrBC"/>
    <property type="match status" value="1"/>
</dbReference>
<dbReference type="PANTHER" id="PTHR38733">
    <property type="entry name" value="PROTEIN MCRC"/>
    <property type="match status" value="1"/>
</dbReference>